<keyword evidence="1" id="KW-1133">Transmembrane helix</keyword>
<dbReference type="InterPro" id="IPR029062">
    <property type="entry name" value="Class_I_gatase-like"/>
</dbReference>
<name>A0A7J4IZA8_9ARCH</name>
<gene>
    <name evidence="2" type="ORF">HA254_00540</name>
</gene>
<dbReference type="AlphaFoldDB" id="A0A7J4IZA8"/>
<proteinExistence type="predicted"/>
<comment type="caution">
    <text evidence="2">The sequence shown here is derived from an EMBL/GenBank/DDBJ whole genome shotgun (WGS) entry which is preliminary data.</text>
</comment>
<protein>
    <submittedName>
        <fullName evidence="2">Uncharacterized protein</fullName>
    </submittedName>
</protein>
<organism evidence="2 3">
    <name type="scientific">Candidatus Iainarchaeum sp</name>
    <dbReference type="NCBI Taxonomy" id="3101447"/>
    <lineage>
        <taxon>Archaea</taxon>
        <taxon>Candidatus Iainarchaeota</taxon>
        <taxon>Candidatus Iainarchaeia</taxon>
        <taxon>Candidatus Iainarchaeales</taxon>
        <taxon>Candidatus Iainarchaeaceae</taxon>
        <taxon>Candidatus Iainarchaeum</taxon>
    </lineage>
</organism>
<keyword evidence="1" id="KW-0812">Transmembrane</keyword>
<accession>A0A7J4IZA8</accession>
<keyword evidence="1" id="KW-0472">Membrane</keyword>
<dbReference type="Gene3D" id="3.40.50.880">
    <property type="match status" value="1"/>
</dbReference>
<dbReference type="SUPFAM" id="SSF52317">
    <property type="entry name" value="Class I glutamine amidotransferase-like"/>
    <property type="match status" value="1"/>
</dbReference>
<dbReference type="EMBL" id="DUGC01000009">
    <property type="protein sequence ID" value="HIH09137.1"/>
    <property type="molecule type" value="Genomic_DNA"/>
</dbReference>
<evidence type="ECO:0000313" key="2">
    <source>
        <dbReference type="EMBL" id="HIH09137.1"/>
    </source>
</evidence>
<sequence>MYPEGAQGGAAAGAEEDYGAPLQQKLGTHLEGLIPIILILIIGIFLAIRFDVIDSSTPVLGNLVDVIQVGKDKTRVLIIGQTSQEVIDILNDNRDRYEYQIKTTQTLERNPVEQLATYKIVMLDQSEEANKEVSKKLGEAIQRFVKNGGKFILVKDSGIRRPDTFDVIGWKNTFGDVVPVECDRVENNQPTCTNRYIVSGKLYREDERHPILKGIEIFPADPLRNATFESFDVSVSGKEIAYIQSGGIDKKTFPAVVEKNLVIGKSIYFNYNPGITRGIFESTLEYLR</sequence>
<dbReference type="Proteomes" id="UP000565078">
    <property type="component" value="Unassembled WGS sequence"/>
</dbReference>
<reference evidence="3" key="1">
    <citation type="journal article" date="2020" name="bioRxiv">
        <title>A rank-normalized archaeal taxonomy based on genome phylogeny resolves widespread incomplete and uneven classifications.</title>
        <authorList>
            <person name="Rinke C."/>
            <person name="Chuvochina M."/>
            <person name="Mussig A.J."/>
            <person name="Chaumeil P.-A."/>
            <person name="Waite D.W."/>
            <person name="Whitman W.B."/>
            <person name="Parks D.H."/>
            <person name="Hugenholtz P."/>
        </authorList>
    </citation>
    <scope>NUCLEOTIDE SEQUENCE [LARGE SCALE GENOMIC DNA]</scope>
</reference>
<evidence type="ECO:0000256" key="1">
    <source>
        <dbReference type="SAM" id="Phobius"/>
    </source>
</evidence>
<feature type="transmembrane region" description="Helical" evidence="1">
    <location>
        <begin position="32"/>
        <end position="50"/>
    </location>
</feature>
<evidence type="ECO:0000313" key="3">
    <source>
        <dbReference type="Proteomes" id="UP000565078"/>
    </source>
</evidence>